<dbReference type="EMBL" id="JBHRTB010000010">
    <property type="protein sequence ID" value="MFC3142557.1"/>
    <property type="molecule type" value="Genomic_DNA"/>
</dbReference>
<comment type="similarity">
    <text evidence="1">Belongs to the low molecular weight phosphotyrosine protein phosphatase family.</text>
</comment>
<dbReference type="SMART" id="SM00226">
    <property type="entry name" value="LMWPc"/>
    <property type="match status" value="1"/>
</dbReference>
<gene>
    <name evidence="6" type="ORF">ACFOGP_07545</name>
</gene>
<dbReference type="RefSeq" id="WP_275633350.1">
    <property type="nucleotide sequence ID" value="NZ_JARGYD010000005.1"/>
</dbReference>
<keyword evidence="4" id="KW-0904">Protein phosphatase</keyword>
<dbReference type="CDD" id="cd16343">
    <property type="entry name" value="LMWPTP"/>
    <property type="match status" value="1"/>
</dbReference>
<dbReference type="InterPro" id="IPR023485">
    <property type="entry name" value="Ptyr_pPase"/>
</dbReference>
<name>A0ABV7GTZ7_9RHOB</name>
<evidence type="ECO:0000313" key="6">
    <source>
        <dbReference type="EMBL" id="MFC3142557.1"/>
    </source>
</evidence>
<reference evidence="7" key="1">
    <citation type="journal article" date="2019" name="Int. J. Syst. Evol. Microbiol.">
        <title>The Global Catalogue of Microorganisms (GCM) 10K type strain sequencing project: providing services to taxonomists for standard genome sequencing and annotation.</title>
        <authorList>
            <consortium name="The Broad Institute Genomics Platform"/>
            <consortium name="The Broad Institute Genome Sequencing Center for Infectious Disease"/>
            <person name="Wu L."/>
            <person name="Ma J."/>
        </authorList>
    </citation>
    <scope>NUCLEOTIDE SEQUENCE [LARGE SCALE GENOMIC DNA]</scope>
    <source>
        <strain evidence="7">KCTC 52366</strain>
    </source>
</reference>
<comment type="caution">
    <text evidence="6">The sequence shown here is derived from an EMBL/GenBank/DDBJ whole genome shotgun (WGS) entry which is preliminary data.</text>
</comment>
<dbReference type="PANTHER" id="PTHR11717:SF7">
    <property type="entry name" value="LOW MOLECULAR WEIGHT PHOSPHOTYROSINE PROTEIN PHOSPHATASE"/>
    <property type="match status" value="1"/>
</dbReference>
<evidence type="ECO:0000259" key="5">
    <source>
        <dbReference type="PROSITE" id="PS00715"/>
    </source>
</evidence>
<dbReference type="PROSITE" id="PS00715">
    <property type="entry name" value="SIGMA70_1"/>
    <property type="match status" value="1"/>
</dbReference>
<evidence type="ECO:0000256" key="1">
    <source>
        <dbReference type="ARBA" id="ARBA00011063"/>
    </source>
</evidence>
<keyword evidence="3 6" id="KW-0378">Hydrolase</keyword>
<dbReference type="PANTHER" id="PTHR11717">
    <property type="entry name" value="LOW MOLECULAR WEIGHT PROTEIN TYROSINE PHOSPHATASE"/>
    <property type="match status" value="1"/>
</dbReference>
<sequence length="154" mass="16527">MIQSVLFVCLGNICRSPMAEGVFRALAKREGLDLVIDSAATGDWHTGDAPYPPAIEAAAARGYDISGQRARQVKPADFTRFDLVLAMDGSNLSNLQALRPEGGTEPKLFLDYAPETGRDAVPDPYYTRDFDEALDLVEAGAAGLLKAIRGQAPD</sequence>
<dbReference type="Proteomes" id="UP001595632">
    <property type="component" value="Unassembled WGS sequence"/>
</dbReference>
<organism evidence="6 7">
    <name type="scientific">Psychromarinibacter halotolerans</name>
    <dbReference type="NCBI Taxonomy" id="1775175"/>
    <lineage>
        <taxon>Bacteria</taxon>
        <taxon>Pseudomonadati</taxon>
        <taxon>Pseudomonadota</taxon>
        <taxon>Alphaproteobacteria</taxon>
        <taxon>Rhodobacterales</taxon>
        <taxon>Paracoccaceae</taxon>
        <taxon>Psychromarinibacter</taxon>
    </lineage>
</organism>
<dbReference type="InterPro" id="IPR036196">
    <property type="entry name" value="Ptyr_pPase_sf"/>
</dbReference>
<dbReference type="InterPro" id="IPR017867">
    <property type="entry name" value="Tyr_phospatase_low_mol_wt"/>
</dbReference>
<proteinExistence type="inferred from homology"/>
<evidence type="ECO:0000256" key="3">
    <source>
        <dbReference type="ARBA" id="ARBA00022801"/>
    </source>
</evidence>
<evidence type="ECO:0000256" key="4">
    <source>
        <dbReference type="ARBA" id="ARBA00022912"/>
    </source>
</evidence>
<evidence type="ECO:0000313" key="7">
    <source>
        <dbReference type="Proteomes" id="UP001595632"/>
    </source>
</evidence>
<feature type="domain" description="RNA polymerase sigma-70" evidence="5">
    <location>
        <begin position="135"/>
        <end position="148"/>
    </location>
</feature>
<dbReference type="GO" id="GO:0004725">
    <property type="term" value="F:protein tyrosine phosphatase activity"/>
    <property type="evidence" value="ECO:0007669"/>
    <property type="project" value="UniProtKB-EC"/>
</dbReference>
<dbReference type="EC" id="3.1.3.48" evidence="2"/>
<dbReference type="InterPro" id="IPR050438">
    <property type="entry name" value="LMW_PTPase"/>
</dbReference>
<dbReference type="Gene3D" id="3.40.50.2300">
    <property type="match status" value="1"/>
</dbReference>
<accession>A0ABV7GTZ7</accession>
<keyword evidence="7" id="KW-1185">Reference proteome</keyword>
<dbReference type="InterPro" id="IPR000943">
    <property type="entry name" value="RNA_pol_sigma70"/>
</dbReference>
<protein>
    <recommendedName>
        <fullName evidence="2">protein-tyrosine-phosphatase</fullName>
        <ecNumber evidence="2">3.1.3.48</ecNumber>
    </recommendedName>
</protein>
<dbReference type="PRINTS" id="PR00719">
    <property type="entry name" value="LMWPTPASE"/>
</dbReference>
<dbReference type="Pfam" id="PF01451">
    <property type="entry name" value="LMWPc"/>
    <property type="match status" value="1"/>
</dbReference>
<dbReference type="SUPFAM" id="SSF52788">
    <property type="entry name" value="Phosphotyrosine protein phosphatases I"/>
    <property type="match status" value="1"/>
</dbReference>
<evidence type="ECO:0000256" key="2">
    <source>
        <dbReference type="ARBA" id="ARBA00013064"/>
    </source>
</evidence>